<dbReference type="SUPFAM" id="SSF57959">
    <property type="entry name" value="Leucine zipper domain"/>
    <property type="match status" value="1"/>
</dbReference>
<dbReference type="KEGG" id="fox:FOXG_06518"/>
<evidence type="ECO:0000313" key="7">
    <source>
        <dbReference type="EMBL" id="KNB04397.1"/>
    </source>
</evidence>
<dbReference type="PROSITE" id="PS00036">
    <property type="entry name" value="BZIP_BASIC"/>
    <property type="match status" value="1"/>
</dbReference>
<dbReference type="GO" id="GO:0003700">
    <property type="term" value="F:DNA-binding transcription factor activity"/>
    <property type="evidence" value="ECO:0007669"/>
    <property type="project" value="InterPro"/>
</dbReference>
<evidence type="ECO:0000256" key="1">
    <source>
        <dbReference type="ARBA" id="ARBA00004123"/>
    </source>
</evidence>
<dbReference type="GeneID" id="28957225"/>
<dbReference type="RefSeq" id="XP_018242442.1">
    <property type="nucleotide sequence ID" value="XM_018385206.1"/>
</dbReference>
<keyword evidence="3" id="KW-0804">Transcription</keyword>
<evidence type="ECO:0000259" key="6">
    <source>
        <dbReference type="PROSITE" id="PS50217"/>
    </source>
</evidence>
<name>A0A0J9V5Y3_FUSO4</name>
<feature type="region of interest" description="Disordered" evidence="5">
    <location>
        <begin position="58"/>
        <end position="137"/>
    </location>
</feature>
<sequence>MSADAESNRWQLPFEQAIDTCTVTMRAGLGPSYIPLPPQPMKFGNLEGNGALKNIRQSAIDDKKLNRRAHTRRQSQAAANEALSESSAYGQAAQSPEPRKRGRKPNKQSKEQQVAGQQVELGDDDLPKDPRRRRVLERNRIAANKCRLRKRGEASALACHEKAMEDQNRHLTACVDSLTHEIYHLKTQLLRHTGCKCVLIQNYIANEAQKCVDRLIVCSTAFGTYSNALRPCDGSPSDASTAQELNTQSLNGGRFLSTPRISSQQGSIASDVTDIVFDMMDLGPFQMATMLPDSMAFTQPVPPLSFTEYGPELSVYEGPREHQADEVAWGSYWQF</sequence>
<dbReference type="RefSeq" id="XP_018256974.1">
    <property type="nucleotide sequence ID" value="XM_018396373.1"/>
</dbReference>
<dbReference type="Gene3D" id="1.20.5.170">
    <property type="match status" value="1"/>
</dbReference>
<reference evidence="8" key="1">
    <citation type="submission" date="2007-04" db="EMBL/GenBank/DDBJ databases">
        <authorList>
            <consortium name="The Broad Institute Genome Sequencing Platform"/>
            <person name="Birren B."/>
            <person name="Lander E."/>
            <person name="Galagan J."/>
            <person name="Nusbaum C."/>
            <person name="Devon K."/>
            <person name="Ma L.-J."/>
            <person name="Jaffe D."/>
            <person name="Butler J."/>
            <person name="Alvarez P."/>
            <person name="Gnerre S."/>
            <person name="Grabherr M."/>
            <person name="Kleber M."/>
            <person name="Mauceli E."/>
            <person name="Brockman W."/>
            <person name="MacCallum I.A."/>
            <person name="Young S."/>
            <person name="LaButti K."/>
            <person name="DeCaprio D."/>
            <person name="Crawford M."/>
            <person name="Koehrsen M."/>
            <person name="Engels R."/>
            <person name="Montgomery P."/>
            <person name="Pearson M."/>
            <person name="Howarth C."/>
            <person name="Larson L."/>
            <person name="White J."/>
            <person name="O'Leary S."/>
            <person name="Kodira C."/>
            <person name="Zeng Q."/>
            <person name="Yandava C."/>
            <person name="Alvarado L."/>
            <person name="Kistler C."/>
            <person name="Shim W.-B."/>
            <person name="Kang S."/>
            <person name="Woloshuk C."/>
        </authorList>
    </citation>
    <scope>NUCLEOTIDE SEQUENCE</scope>
    <source>
        <strain evidence="8">4287</strain>
    </source>
</reference>
<evidence type="ECO:0000313" key="9">
    <source>
        <dbReference type="EMBL" id="KNB18929.1"/>
    </source>
</evidence>
<organism evidence="8 10">
    <name type="scientific">Fusarium oxysporum f. sp. lycopersici (strain 4287 / CBS 123668 / FGSC 9935 / NRRL 34936)</name>
    <name type="common">Fusarium vascular wilt of tomato</name>
    <dbReference type="NCBI Taxonomy" id="426428"/>
    <lineage>
        <taxon>Eukaryota</taxon>
        <taxon>Fungi</taxon>
        <taxon>Dikarya</taxon>
        <taxon>Ascomycota</taxon>
        <taxon>Pezizomycotina</taxon>
        <taxon>Sordariomycetes</taxon>
        <taxon>Hypocreomycetidae</taxon>
        <taxon>Hypocreales</taxon>
        <taxon>Nectriaceae</taxon>
        <taxon>Fusarium</taxon>
        <taxon>Fusarium oxysporum species complex</taxon>
    </lineage>
</organism>
<evidence type="ECO:0000256" key="4">
    <source>
        <dbReference type="ARBA" id="ARBA00023242"/>
    </source>
</evidence>
<dbReference type="GeneID" id="28949013"/>
<dbReference type="EMBL" id="DS231704">
    <property type="protein sequence ID" value="KNB06630.1"/>
    <property type="molecule type" value="Genomic_DNA"/>
</dbReference>
<reference evidence="8" key="2">
    <citation type="journal article" date="2010" name="Nature">
        <title>Comparative genomics reveals mobile pathogenicity chromosomes in Fusarium.</title>
        <authorList>
            <person name="Ma L.J."/>
            <person name="van der Does H.C."/>
            <person name="Borkovich K.A."/>
            <person name="Coleman J.J."/>
            <person name="Daboussi M.J."/>
            <person name="Di Pietro A."/>
            <person name="Dufresne M."/>
            <person name="Freitag M."/>
            <person name="Grabherr M."/>
            <person name="Henrissat B."/>
            <person name="Houterman P.M."/>
            <person name="Kang S."/>
            <person name="Shim W.B."/>
            <person name="Woloshuk C."/>
            <person name="Xie X."/>
            <person name="Xu J.R."/>
            <person name="Antoniw J."/>
            <person name="Baker S.E."/>
            <person name="Bluhm B.H."/>
            <person name="Breakspear A."/>
            <person name="Brown D.W."/>
            <person name="Butchko R.A."/>
            <person name="Chapman S."/>
            <person name="Coulson R."/>
            <person name="Coutinho P.M."/>
            <person name="Danchin E.G."/>
            <person name="Diener A."/>
            <person name="Gale L.R."/>
            <person name="Gardiner D.M."/>
            <person name="Goff S."/>
            <person name="Hammond-Kosack K.E."/>
            <person name="Hilburn K."/>
            <person name="Hua-Van A."/>
            <person name="Jonkers W."/>
            <person name="Kazan K."/>
            <person name="Kodira C.D."/>
            <person name="Koehrsen M."/>
            <person name="Kumar L."/>
            <person name="Lee Y.H."/>
            <person name="Li L."/>
            <person name="Manners J.M."/>
            <person name="Miranda-Saavedra D."/>
            <person name="Mukherjee M."/>
            <person name="Park G."/>
            <person name="Park J."/>
            <person name="Park S.Y."/>
            <person name="Proctor R.H."/>
            <person name="Regev A."/>
            <person name="Ruiz-Roldan M.C."/>
            <person name="Sain D."/>
            <person name="Sakthikumar S."/>
            <person name="Sykes S."/>
            <person name="Schwartz D.C."/>
            <person name="Turgeon B.G."/>
            <person name="Wapinski I."/>
            <person name="Yoder O."/>
            <person name="Young S."/>
            <person name="Zeng Q."/>
            <person name="Zhou S."/>
            <person name="Galagan J."/>
            <person name="Cuomo C.A."/>
            <person name="Kistler H.C."/>
            <person name="Rep M."/>
        </authorList>
    </citation>
    <scope>NUCLEOTIDE SEQUENCE [LARGE SCALE GENOMIC DNA]</scope>
    <source>
        <strain evidence="8">4287</strain>
    </source>
</reference>
<evidence type="ECO:0000256" key="2">
    <source>
        <dbReference type="ARBA" id="ARBA00023015"/>
    </source>
</evidence>
<dbReference type="GO" id="GO:0005634">
    <property type="term" value="C:nucleus"/>
    <property type="evidence" value="ECO:0007669"/>
    <property type="project" value="UniProtKB-SubCell"/>
</dbReference>
<dbReference type="AlphaFoldDB" id="A0A0J9V5Y3"/>
<evidence type="ECO:0000256" key="5">
    <source>
        <dbReference type="SAM" id="MobiDB-lite"/>
    </source>
</evidence>
<dbReference type="EMBL" id="DS231702">
    <property type="protein sequence ID" value="KNB04397.1"/>
    <property type="molecule type" value="Genomic_DNA"/>
</dbReference>
<keyword evidence="4" id="KW-0539">Nucleus</keyword>
<proteinExistence type="predicted"/>
<dbReference type="VEuPathDB" id="FungiDB:FOXG_06518"/>
<dbReference type="VEuPathDB" id="FungiDB:FOXG_07306"/>
<dbReference type="KEGG" id="fox:FOXG_07306"/>
<evidence type="ECO:0000313" key="8">
    <source>
        <dbReference type="EMBL" id="KNB06630.1"/>
    </source>
</evidence>
<dbReference type="SMART" id="SM00338">
    <property type="entry name" value="BRLZ"/>
    <property type="match status" value="1"/>
</dbReference>
<dbReference type="InterPro" id="IPR004827">
    <property type="entry name" value="bZIP"/>
</dbReference>
<keyword evidence="2" id="KW-0805">Transcription regulation</keyword>
<dbReference type="PANTHER" id="PTHR19304">
    <property type="entry name" value="CYCLIC-AMP RESPONSE ELEMENT BINDING PROTEIN"/>
    <property type="match status" value="1"/>
</dbReference>
<gene>
    <name evidence="7" type="ORF">FOXG_06518</name>
    <name evidence="8" type="ORF">FOXG_07306</name>
    <name evidence="9" type="ORF">FOXG_16332</name>
</gene>
<evidence type="ECO:0000256" key="3">
    <source>
        <dbReference type="ARBA" id="ARBA00023163"/>
    </source>
</evidence>
<dbReference type="InterPro" id="IPR046347">
    <property type="entry name" value="bZIP_sf"/>
</dbReference>
<dbReference type="OrthoDB" id="295274at2759"/>
<dbReference type="RefSeq" id="XP_018244675.1">
    <property type="nucleotide sequence ID" value="XM_018385905.1"/>
</dbReference>
<dbReference type="PROSITE" id="PS50217">
    <property type="entry name" value="BZIP"/>
    <property type="match status" value="1"/>
</dbReference>
<dbReference type="Proteomes" id="UP000009097">
    <property type="component" value="Unassembled WGS sequence"/>
</dbReference>
<protein>
    <recommendedName>
        <fullName evidence="6">BZIP domain-containing protein</fullName>
    </recommendedName>
</protein>
<feature type="compositionally biased region" description="Low complexity" evidence="5">
    <location>
        <begin position="74"/>
        <end position="88"/>
    </location>
</feature>
<dbReference type="InterPro" id="IPR051027">
    <property type="entry name" value="bZIP_transcription_factors"/>
</dbReference>
<accession>A0A0J9V5Y3</accession>
<comment type="subcellular location">
    <subcellularLocation>
        <location evidence="1">Nucleus</location>
    </subcellularLocation>
</comment>
<dbReference type="KEGG" id="fox:FOXG_16332"/>
<dbReference type="VEuPathDB" id="FungiDB:FOXG_16332"/>
<evidence type="ECO:0000313" key="10">
    <source>
        <dbReference type="Proteomes" id="UP000009097"/>
    </source>
</evidence>
<dbReference type="GeneID" id="28948396"/>
<dbReference type="EMBL" id="DS231729">
    <property type="protein sequence ID" value="KNB18929.1"/>
    <property type="molecule type" value="Genomic_DNA"/>
</dbReference>
<feature type="domain" description="BZIP" evidence="6">
    <location>
        <begin position="129"/>
        <end position="192"/>
    </location>
</feature>
<dbReference type="Pfam" id="PF00170">
    <property type="entry name" value="bZIP_1"/>
    <property type="match status" value="1"/>
</dbReference>